<dbReference type="Proteomes" id="UP000198984">
    <property type="component" value="Unassembled WGS sequence"/>
</dbReference>
<dbReference type="RefSeq" id="WP_156093026.1">
    <property type="nucleotide sequence ID" value="NZ_FOBB01000007.1"/>
</dbReference>
<reference evidence="1 2" key="1">
    <citation type="submission" date="2016-10" db="EMBL/GenBank/DDBJ databases">
        <authorList>
            <person name="de Groot N.N."/>
        </authorList>
    </citation>
    <scope>NUCLEOTIDE SEQUENCE [LARGE SCALE GENOMIC DNA]</scope>
    <source>
        <strain evidence="1 2">DSM 21039</strain>
    </source>
</reference>
<evidence type="ECO:0000313" key="2">
    <source>
        <dbReference type="Proteomes" id="UP000198984"/>
    </source>
</evidence>
<proteinExistence type="predicted"/>
<dbReference type="AlphaFoldDB" id="A0A1H8CEF6"/>
<keyword evidence="2" id="KW-1185">Reference proteome</keyword>
<organism evidence="1 2">
    <name type="scientific">Chitinophaga rupis</name>
    <dbReference type="NCBI Taxonomy" id="573321"/>
    <lineage>
        <taxon>Bacteria</taxon>
        <taxon>Pseudomonadati</taxon>
        <taxon>Bacteroidota</taxon>
        <taxon>Chitinophagia</taxon>
        <taxon>Chitinophagales</taxon>
        <taxon>Chitinophagaceae</taxon>
        <taxon>Chitinophaga</taxon>
    </lineage>
</organism>
<protein>
    <submittedName>
        <fullName evidence="1">Uncharacterized protein</fullName>
    </submittedName>
</protein>
<dbReference type="InterPro" id="IPR058238">
    <property type="entry name" value="Lant_leader_dom"/>
</dbReference>
<dbReference type="EMBL" id="FOBB01000007">
    <property type="protein sequence ID" value="SEM93463.1"/>
    <property type="molecule type" value="Genomic_DNA"/>
</dbReference>
<dbReference type="NCBIfam" id="NF038153">
    <property type="entry name" value="lant_leader_L1a"/>
    <property type="match status" value="1"/>
</dbReference>
<sequence>MKKQPLKKLHLGKIKIASLSRSRQEMIKGGEAMLVTFMNTCSVLCPTRLCTTPPPPEQ</sequence>
<evidence type="ECO:0000313" key="1">
    <source>
        <dbReference type="EMBL" id="SEM93463.1"/>
    </source>
</evidence>
<name>A0A1H8CEF6_9BACT</name>
<accession>A0A1H8CEF6</accession>
<dbReference type="STRING" id="573321.SAMN04488505_10787"/>
<gene>
    <name evidence="1" type="ORF">SAMN04488505_10787</name>
</gene>
<dbReference type="OrthoDB" id="9974644at2"/>